<feature type="compositionally biased region" description="Polar residues" evidence="1">
    <location>
        <begin position="99"/>
        <end position="114"/>
    </location>
</feature>
<dbReference type="Proteomes" id="UP000277204">
    <property type="component" value="Unassembled WGS sequence"/>
</dbReference>
<feature type="region of interest" description="Disordered" evidence="1">
    <location>
        <begin position="76"/>
        <end position="124"/>
    </location>
</feature>
<sequence length="124" mass="13829">MEAGDQRLVHTPFVPSGYCSPCAPLVCDPVKAPDIRFSSSQFRKQHPRHEKASMPRSSSVSSLWSVDFHRYVDLPDNRSSTYTQHMERSTPALQRPAEPSTSDVRQASALQQHPGSIPALTQIE</sequence>
<dbReference type="AlphaFoldDB" id="A0A183N5V1"/>
<feature type="region of interest" description="Disordered" evidence="1">
    <location>
        <begin position="38"/>
        <end position="57"/>
    </location>
</feature>
<keyword evidence="3" id="KW-1185">Reference proteome</keyword>
<name>A0A183N5V1_9TREM</name>
<gene>
    <name evidence="2" type="ORF">SMRZ_LOCUS23676</name>
</gene>
<evidence type="ECO:0000313" key="2">
    <source>
        <dbReference type="EMBL" id="VDP48210.1"/>
    </source>
</evidence>
<organism evidence="2 3">
    <name type="scientific">Schistosoma margrebowiei</name>
    <dbReference type="NCBI Taxonomy" id="48269"/>
    <lineage>
        <taxon>Eukaryota</taxon>
        <taxon>Metazoa</taxon>
        <taxon>Spiralia</taxon>
        <taxon>Lophotrochozoa</taxon>
        <taxon>Platyhelminthes</taxon>
        <taxon>Trematoda</taxon>
        <taxon>Digenea</taxon>
        <taxon>Strigeidida</taxon>
        <taxon>Schistosomatoidea</taxon>
        <taxon>Schistosomatidae</taxon>
        <taxon>Schistosoma</taxon>
    </lineage>
</organism>
<evidence type="ECO:0000256" key="1">
    <source>
        <dbReference type="SAM" id="MobiDB-lite"/>
    </source>
</evidence>
<proteinExistence type="predicted"/>
<protein>
    <submittedName>
        <fullName evidence="2">Uncharacterized protein</fullName>
    </submittedName>
</protein>
<dbReference type="EMBL" id="UZAI01019864">
    <property type="protein sequence ID" value="VDP48210.1"/>
    <property type="molecule type" value="Genomic_DNA"/>
</dbReference>
<accession>A0A183N5V1</accession>
<evidence type="ECO:0000313" key="3">
    <source>
        <dbReference type="Proteomes" id="UP000277204"/>
    </source>
</evidence>
<reference evidence="2 3" key="1">
    <citation type="submission" date="2018-11" db="EMBL/GenBank/DDBJ databases">
        <authorList>
            <consortium name="Pathogen Informatics"/>
        </authorList>
    </citation>
    <scope>NUCLEOTIDE SEQUENCE [LARGE SCALE GENOMIC DNA]</scope>
    <source>
        <strain evidence="2 3">Zambia</strain>
    </source>
</reference>